<name>A0A6C0D4V2_9ZZZZ</name>
<accession>A0A6C0D4V2</accession>
<proteinExistence type="predicted"/>
<dbReference type="EMBL" id="MN739531">
    <property type="protein sequence ID" value="QHT11134.1"/>
    <property type="molecule type" value="Genomic_DNA"/>
</dbReference>
<sequence length="245" mass="28990">MNFTFGINTDGNNDDFIKQIIESIEKNNIPNFEVIIVGNSKLPNTDNVTIIEFDDLEVPLWITRKKNIIIENAKYENICFLHDYVVLNHGWYEGFLKFGNDWDWCVTKIIDVHGDRFRDFTLFPYKVDYLNLHYSPGEDIHPYFENHCLLPYDFVNNIKLNKYMYISGTYFIMKRDIARVHKLDERLIHGRGEDVELSKRLHANNIIIKCNSFSSVSFLKDKYRTPFENEMSADAVQFLVHWSNV</sequence>
<dbReference type="Gene3D" id="3.90.550.10">
    <property type="entry name" value="Spore Coat Polysaccharide Biosynthesis Protein SpsA, Chain A"/>
    <property type="match status" value="1"/>
</dbReference>
<dbReference type="SUPFAM" id="SSF53448">
    <property type="entry name" value="Nucleotide-diphospho-sugar transferases"/>
    <property type="match status" value="1"/>
</dbReference>
<dbReference type="CDD" id="cd00761">
    <property type="entry name" value="Glyco_tranf_GTA_type"/>
    <property type="match status" value="1"/>
</dbReference>
<evidence type="ECO:0008006" key="2">
    <source>
        <dbReference type="Google" id="ProtNLM"/>
    </source>
</evidence>
<protein>
    <recommendedName>
        <fullName evidence="2">Glycosyltransferase</fullName>
    </recommendedName>
</protein>
<dbReference type="InterPro" id="IPR029044">
    <property type="entry name" value="Nucleotide-diphossugar_trans"/>
</dbReference>
<dbReference type="AlphaFoldDB" id="A0A6C0D4V2"/>
<organism evidence="1">
    <name type="scientific">viral metagenome</name>
    <dbReference type="NCBI Taxonomy" id="1070528"/>
    <lineage>
        <taxon>unclassified sequences</taxon>
        <taxon>metagenomes</taxon>
        <taxon>organismal metagenomes</taxon>
    </lineage>
</organism>
<evidence type="ECO:0000313" key="1">
    <source>
        <dbReference type="EMBL" id="QHT11134.1"/>
    </source>
</evidence>
<reference evidence="1" key="1">
    <citation type="journal article" date="2020" name="Nature">
        <title>Giant virus diversity and host interactions through global metagenomics.</title>
        <authorList>
            <person name="Schulz F."/>
            <person name="Roux S."/>
            <person name="Paez-Espino D."/>
            <person name="Jungbluth S."/>
            <person name="Walsh D.A."/>
            <person name="Denef V.J."/>
            <person name="McMahon K.D."/>
            <person name="Konstantinidis K.T."/>
            <person name="Eloe-Fadrosh E.A."/>
            <person name="Kyrpides N.C."/>
            <person name="Woyke T."/>
        </authorList>
    </citation>
    <scope>NUCLEOTIDE SEQUENCE</scope>
    <source>
        <strain evidence="1">GVMAG-M-3300023174-111</strain>
    </source>
</reference>